<gene>
    <name evidence="3" type="primary">baiE</name>
    <name evidence="3" type="ORF">CCUG63697_03337</name>
</gene>
<evidence type="ECO:0000313" key="3">
    <source>
        <dbReference type="EMBL" id="TDZ48805.1"/>
    </source>
</evidence>
<dbReference type="GO" id="GO:0033988">
    <property type="term" value="F:bile-acid 7alpha-dehydratase activity"/>
    <property type="evidence" value="ECO:0007669"/>
    <property type="project" value="UniProtKB-EC"/>
</dbReference>
<reference evidence="3 4" key="1">
    <citation type="journal article" date="2019" name="Sci. Rep.">
        <title>Extended insight into the Mycobacterium chelonae-abscessus complex through whole genome sequencing of Mycobacterium salmoniphilum outbreak and Mycobacterium salmoniphilum-like strains.</title>
        <authorList>
            <person name="Behra P.R.K."/>
            <person name="Das S."/>
            <person name="Pettersson B.M.F."/>
            <person name="Shirreff L."/>
            <person name="DuCote T."/>
            <person name="Jacobsson K.G."/>
            <person name="Ennis D.G."/>
            <person name="Kirsebom L.A."/>
        </authorList>
    </citation>
    <scope>NUCLEOTIDE SEQUENCE [LARGE SCALE GENOMIC DNA]</scope>
    <source>
        <strain evidence="3 4">CCUG 63697</strain>
    </source>
</reference>
<comment type="caution">
    <text evidence="3">The sequence shown here is derived from an EMBL/GenBank/DDBJ whole genome shotgun (WGS) entry which is preliminary data.</text>
</comment>
<sequence length="181" mass="20312">MILMRADQAPGGTGRAKTGCMERPTPETLVDIHEITELKYRYARTLDNKLWDAFADTLTEDVEATYGTAVHGAPLEFTSRAGVVEYMRSSLTTDITSVHTMTHPEIHVSGDTATGSWAMSDVVIVPAHSVLITGTSYYTDRYRRDADGTWRISHISYYRLYEAVQNTKDIGFNLIANRWSQ</sequence>
<accession>A0A4R8QYB9</accession>
<dbReference type="Gene3D" id="3.10.450.50">
    <property type="match status" value="1"/>
</dbReference>
<dbReference type="InterPro" id="IPR037401">
    <property type="entry name" value="SnoaL-like"/>
</dbReference>
<dbReference type="EC" id="4.2.1.106" evidence="3"/>
<dbReference type="SUPFAM" id="SSF54427">
    <property type="entry name" value="NTF2-like"/>
    <property type="match status" value="1"/>
</dbReference>
<protein>
    <submittedName>
        <fullName evidence="3">Bile acid 7-alpha dehydratase</fullName>
        <ecNumber evidence="3">4.2.1.106</ecNumber>
    </submittedName>
</protein>
<dbReference type="EMBL" id="PECC01000028">
    <property type="protein sequence ID" value="TDZ48805.1"/>
    <property type="molecule type" value="Genomic_DNA"/>
</dbReference>
<evidence type="ECO:0000256" key="1">
    <source>
        <dbReference type="SAM" id="MobiDB-lite"/>
    </source>
</evidence>
<dbReference type="Proteomes" id="UP000295165">
    <property type="component" value="Unassembled WGS sequence"/>
</dbReference>
<evidence type="ECO:0000259" key="2">
    <source>
        <dbReference type="Pfam" id="PF13577"/>
    </source>
</evidence>
<evidence type="ECO:0000313" key="4">
    <source>
        <dbReference type="Proteomes" id="UP000295165"/>
    </source>
</evidence>
<keyword evidence="4" id="KW-1185">Reference proteome</keyword>
<dbReference type="Pfam" id="PF13577">
    <property type="entry name" value="SnoaL_4"/>
    <property type="match status" value="1"/>
</dbReference>
<dbReference type="AlphaFoldDB" id="A0A4R8QYB9"/>
<keyword evidence="3" id="KW-0456">Lyase</keyword>
<name>A0A4R8QYB9_9MYCO</name>
<feature type="domain" description="SnoaL-like" evidence="2">
    <location>
        <begin position="28"/>
        <end position="154"/>
    </location>
</feature>
<dbReference type="InterPro" id="IPR032710">
    <property type="entry name" value="NTF2-like_dom_sf"/>
</dbReference>
<feature type="region of interest" description="Disordered" evidence="1">
    <location>
        <begin position="1"/>
        <end position="21"/>
    </location>
</feature>
<proteinExistence type="predicted"/>
<organism evidence="3 4">
    <name type="scientific">Mycobacteroides franklinii</name>
    <dbReference type="NCBI Taxonomy" id="948102"/>
    <lineage>
        <taxon>Bacteria</taxon>
        <taxon>Bacillati</taxon>
        <taxon>Actinomycetota</taxon>
        <taxon>Actinomycetes</taxon>
        <taxon>Mycobacteriales</taxon>
        <taxon>Mycobacteriaceae</taxon>
        <taxon>Mycobacteroides</taxon>
    </lineage>
</organism>
<dbReference type="CDD" id="cd00531">
    <property type="entry name" value="NTF2_like"/>
    <property type="match status" value="1"/>
</dbReference>